<proteinExistence type="inferred from homology"/>
<dbReference type="Pfam" id="PF00501">
    <property type="entry name" value="AMP-binding"/>
    <property type="match status" value="1"/>
</dbReference>
<dbReference type="InterPro" id="IPR025110">
    <property type="entry name" value="AMP-bd_C"/>
</dbReference>
<evidence type="ECO:0000256" key="1">
    <source>
        <dbReference type="ARBA" id="ARBA00006432"/>
    </source>
</evidence>
<dbReference type="PANTHER" id="PTHR43201:SF5">
    <property type="entry name" value="MEDIUM-CHAIN ACYL-COA LIGASE ACSF2, MITOCHONDRIAL"/>
    <property type="match status" value="1"/>
</dbReference>
<evidence type="ECO:0000259" key="4">
    <source>
        <dbReference type="Pfam" id="PF13193"/>
    </source>
</evidence>
<keyword evidence="6" id="KW-1185">Reference proteome</keyword>
<keyword evidence="2" id="KW-0436">Ligase</keyword>
<dbReference type="SUPFAM" id="SSF56801">
    <property type="entry name" value="Acetyl-CoA synthetase-like"/>
    <property type="match status" value="1"/>
</dbReference>
<sequence>MNREKVFVCHPRFRFCTPVSEAYEAVMRGVETGASLILDQSSDTAVKLSHEAHQWLYCQSSGSSGAPKTVRRTPTSWRSSFDVSAQLFSIGPSDVYATLGAMGHSLTLYATLEAVELGAGLCPLGGSGPRVQVQGLRRFGVTVLYATPSQLRLLLRGALAERIEKLSLRLVLVGGGKLDMDLRRGLQTLCPDAEIREFFGASETSFITLSDEATPPGSVGRGYPGVEVLVEAEPGRKGEIWVRSPYLFDGYANGESADTHWRDGFLSIGEIGHLDAQGYLYLHGRKSRMVTVADQNVFPEKIEAIVSSLSDGNACAVVAMPEPLRGNSLACVVESESAPEPILRQQIRNTLGPAAVPRTFHVVSHLPLLPAGKPDLKAITDMLADLK</sequence>
<dbReference type="RefSeq" id="WP_386734535.1">
    <property type="nucleotide sequence ID" value="NZ_JBHRXI010000004.1"/>
</dbReference>
<comment type="caution">
    <text evidence="5">The sequence shown here is derived from an EMBL/GenBank/DDBJ whole genome shotgun (WGS) entry which is preliminary data.</text>
</comment>
<evidence type="ECO:0000313" key="6">
    <source>
        <dbReference type="Proteomes" id="UP001595629"/>
    </source>
</evidence>
<dbReference type="Pfam" id="PF13193">
    <property type="entry name" value="AMP-binding_C"/>
    <property type="match status" value="1"/>
</dbReference>
<dbReference type="InterPro" id="IPR020845">
    <property type="entry name" value="AMP-binding_CS"/>
</dbReference>
<feature type="domain" description="AMP-binding enzyme C-terminal" evidence="4">
    <location>
        <begin position="301"/>
        <end position="373"/>
    </location>
</feature>
<dbReference type="InterPro" id="IPR000873">
    <property type="entry name" value="AMP-dep_synth/lig_dom"/>
</dbReference>
<reference evidence="6" key="1">
    <citation type="journal article" date="2019" name="Int. J. Syst. Evol. Microbiol.">
        <title>The Global Catalogue of Microorganisms (GCM) 10K type strain sequencing project: providing services to taxonomists for standard genome sequencing and annotation.</title>
        <authorList>
            <consortium name="The Broad Institute Genomics Platform"/>
            <consortium name="The Broad Institute Genome Sequencing Center for Infectious Disease"/>
            <person name="Wu L."/>
            <person name="Ma J."/>
        </authorList>
    </citation>
    <scope>NUCLEOTIDE SEQUENCE [LARGE SCALE GENOMIC DNA]</scope>
    <source>
        <strain evidence="6">KCTC 42911</strain>
    </source>
</reference>
<evidence type="ECO:0000259" key="3">
    <source>
        <dbReference type="Pfam" id="PF00501"/>
    </source>
</evidence>
<dbReference type="Gene3D" id="3.40.50.12780">
    <property type="entry name" value="N-terminal domain of ligase-like"/>
    <property type="match status" value="1"/>
</dbReference>
<feature type="domain" description="AMP-dependent synthetase/ligase" evidence="3">
    <location>
        <begin position="57"/>
        <end position="251"/>
    </location>
</feature>
<gene>
    <name evidence="5" type="ORF">ACFORG_06310</name>
</gene>
<evidence type="ECO:0000313" key="5">
    <source>
        <dbReference type="EMBL" id="MFC3613366.1"/>
    </source>
</evidence>
<dbReference type="InterPro" id="IPR042099">
    <property type="entry name" value="ANL_N_sf"/>
</dbReference>
<dbReference type="Gene3D" id="3.30.300.30">
    <property type="match status" value="1"/>
</dbReference>
<dbReference type="PANTHER" id="PTHR43201">
    <property type="entry name" value="ACYL-COA SYNTHETASE"/>
    <property type="match status" value="1"/>
</dbReference>
<organism evidence="5 6">
    <name type="scientific">Lutimaribacter marinistellae</name>
    <dbReference type="NCBI Taxonomy" id="1820329"/>
    <lineage>
        <taxon>Bacteria</taxon>
        <taxon>Pseudomonadati</taxon>
        <taxon>Pseudomonadota</taxon>
        <taxon>Alphaproteobacteria</taxon>
        <taxon>Rhodobacterales</taxon>
        <taxon>Roseobacteraceae</taxon>
        <taxon>Lutimaribacter</taxon>
    </lineage>
</organism>
<dbReference type="InterPro" id="IPR045851">
    <property type="entry name" value="AMP-bd_C_sf"/>
</dbReference>
<comment type="similarity">
    <text evidence="1">Belongs to the ATP-dependent AMP-binding enzyme family.</text>
</comment>
<dbReference type="Proteomes" id="UP001595629">
    <property type="component" value="Unassembled WGS sequence"/>
</dbReference>
<dbReference type="PROSITE" id="PS00455">
    <property type="entry name" value="AMP_BINDING"/>
    <property type="match status" value="1"/>
</dbReference>
<evidence type="ECO:0000256" key="2">
    <source>
        <dbReference type="ARBA" id="ARBA00022598"/>
    </source>
</evidence>
<dbReference type="EMBL" id="JBHRXI010000004">
    <property type="protein sequence ID" value="MFC3613366.1"/>
    <property type="molecule type" value="Genomic_DNA"/>
</dbReference>
<protein>
    <submittedName>
        <fullName evidence="5">AMP-binding protein</fullName>
    </submittedName>
</protein>
<accession>A0ABV7TCR4</accession>
<name>A0ABV7TCR4_9RHOB</name>